<accession>A0ABS3JA26</accession>
<proteinExistence type="predicted"/>
<evidence type="ECO:0000313" key="2">
    <source>
        <dbReference type="Proteomes" id="UP000664288"/>
    </source>
</evidence>
<gene>
    <name evidence="1" type="ORF">J1C47_23020</name>
</gene>
<keyword evidence="2" id="KW-1185">Reference proteome</keyword>
<organism evidence="1 2">
    <name type="scientific">Jiella sonneratiae</name>
    <dbReference type="NCBI Taxonomy" id="2816856"/>
    <lineage>
        <taxon>Bacteria</taxon>
        <taxon>Pseudomonadati</taxon>
        <taxon>Pseudomonadota</taxon>
        <taxon>Alphaproteobacteria</taxon>
        <taxon>Hyphomicrobiales</taxon>
        <taxon>Aurantimonadaceae</taxon>
        <taxon>Jiella</taxon>
    </lineage>
</organism>
<reference evidence="1 2" key="1">
    <citation type="submission" date="2021-03" db="EMBL/GenBank/DDBJ databases">
        <title>Whole genome sequence of Jiella sp. MQZ13P-4.</title>
        <authorList>
            <person name="Tuo L."/>
        </authorList>
    </citation>
    <scope>NUCLEOTIDE SEQUENCE [LARGE SCALE GENOMIC DNA]</scope>
    <source>
        <strain evidence="1 2">MQZ13P-4</strain>
    </source>
</reference>
<sequence length="116" mass="12593">MLKDGHVVSVRVPMMMSDGAPTAGRTIFADGDQASPEERARAAMIADISTAHLRPDDRAAADRKETRDHLRAEEAAVRSQAFADAKAAGFNDEAANAEAAYQAMKHRTGNEWRQGR</sequence>
<protein>
    <submittedName>
        <fullName evidence="1">Uncharacterized protein</fullName>
    </submittedName>
</protein>
<dbReference type="Proteomes" id="UP000664288">
    <property type="component" value="Unassembled WGS sequence"/>
</dbReference>
<dbReference type="RefSeq" id="WP_207353154.1">
    <property type="nucleotide sequence ID" value="NZ_JAFMPY010000048.1"/>
</dbReference>
<dbReference type="EMBL" id="JAFMPY010000048">
    <property type="protein sequence ID" value="MBO0906529.1"/>
    <property type="molecule type" value="Genomic_DNA"/>
</dbReference>
<evidence type="ECO:0000313" key="1">
    <source>
        <dbReference type="EMBL" id="MBO0906529.1"/>
    </source>
</evidence>
<name>A0ABS3JA26_9HYPH</name>
<comment type="caution">
    <text evidence="1">The sequence shown here is derived from an EMBL/GenBank/DDBJ whole genome shotgun (WGS) entry which is preliminary data.</text>
</comment>